<dbReference type="GO" id="GO:0051083">
    <property type="term" value="P:'de novo' cotranslational protein folding"/>
    <property type="evidence" value="ECO:0007669"/>
    <property type="project" value="TreeGrafter"/>
</dbReference>
<keyword evidence="11" id="KW-0963">Cytoplasm</keyword>
<comment type="domain">
    <text evidence="11">Consists of 3 domains; the N-terminus binds the ribosome, the middle domain has PPIase activity, while the C-terminus has intrinsic chaperone activity on its own.</text>
</comment>
<evidence type="ECO:0000256" key="3">
    <source>
        <dbReference type="ARBA" id="ARBA00013194"/>
    </source>
</evidence>
<dbReference type="Pfam" id="PF05698">
    <property type="entry name" value="Trigger_C"/>
    <property type="match status" value="1"/>
</dbReference>
<evidence type="ECO:0000256" key="6">
    <source>
        <dbReference type="ARBA" id="ARBA00023110"/>
    </source>
</evidence>
<dbReference type="HAMAP" id="MF_00303">
    <property type="entry name" value="Trigger_factor_Tig"/>
    <property type="match status" value="1"/>
</dbReference>
<evidence type="ECO:0000256" key="9">
    <source>
        <dbReference type="ARBA" id="ARBA00023306"/>
    </source>
</evidence>
<evidence type="ECO:0000256" key="12">
    <source>
        <dbReference type="PROSITE-ProRule" id="PRU00277"/>
    </source>
</evidence>
<dbReference type="PIRSF" id="PIRSF003095">
    <property type="entry name" value="Trigger_factor"/>
    <property type="match status" value="1"/>
</dbReference>
<evidence type="ECO:0000256" key="7">
    <source>
        <dbReference type="ARBA" id="ARBA00023186"/>
    </source>
</evidence>
<name>A0A1H8HXH6_9PROT</name>
<dbReference type="GO" id="GO:0043022">
    <property type="term" value="F:ribosome binding"/>
    <property type="evidence" value="ECO:0007669"/>
    <property type="project" value="TreeGrafter"/>
</dbReference>
<dbReference type="PANTHER" id="PTHR30560:SF3">
    <property type="entry name" value="TRIGGER FACTOR-LIKE PROTEIN TIG, CHLOROPLASTIC"/>
    <property type="match status" value="1"/>
</dbReference>
<dbReference type="InterPro" id="IPR037041">
    <property type="entry name" value="Trigger_fac_C_sf"/>
</dbReference>
<dbReference type="PANTHER" id="PTHR30560">
    <property type="entry name" value="TRIGGER FACTOR CHAPERONE AND PEPTIDYL-PROLYL CIS/TRANS ISOMERASE"/>
    <property type="match status" value="1"/>
</dbReference>
<dbReference type="Pfam" id="PF00254">
    <property type="entry name" value="FKBP_C"/>
    <property type="match status" value="1"/>
</dbReference>
<dbReference type="InterPro" id="IPR008880">
    <property type="entry name" value="Trigger_fac_C"/>
</dbReference>
<keyword evidence="7 11" id="KW-0143">Chaperone</keyword>
<dbReference type="InterPro" id="IPR046357">
    <property type="entry name" value="PPIase_dom_sf"/>
</dbReference>
<evidence type="ECO:0000256" key="5">
    <source>
        <dbReference type="ARBA" id="ARBA00022618"/>
    </source>
</evidence>
<dbReference type="SUPFAM" id="SSF54534">
    <property type="entry name" value="FKBP-like"/>
    <property type="match status" value="1"/>
</dbReference>
<evidence type="ECO:0000256" key="8">
    <source>
        <dbReference type="ARBA" id="ARBA00023235"/>
    </source>
</evidence>
<evidence type="ECO:0000256" key="10">
    <source>
        <dbReference type="ARBA" id="ARBA00029986"/>
    </source>
</evidence>
<keyword evidence="6 11" id="KW-0697">Rotamase</keyword>
<dbReference type="Pfam" id="PF05697">
    <property type="entry name" value="Trigger_N"/>
    <property type="match status" value="1"/>
</dbReference>
<dbReference type="InterPro" id="IPR001179">
    <property type="entry name" value="PPIase_FKBP_dom"/>
</dbReference>
<comment type="function">
    <text evidence="11">Involved in protein export. Acts as a chaperone by maintaining the newly synthesized protein in an open conformation. Functions as a peptidyl-prolyl cis-trans isomerase.</text>
</comment>
<dbReference type="GO" id="GO:0015031">
    <property type="term" value="P:protein transport"/>
    <property type="evidence" value="ECO:0007669"/>
    <property type="project" value="UniProtKB-UniRule"/>
</dbReference>
<feature type="domain" description="PPIase FKBP-type" evidence="14">
    <location>
        <begin position="162"/>
        <end position="242"/>
    </location>
</feature>
<proteinExistence type="inferred from homology"/>
<dbReference type="AlphaFoldDB" id="A0A1H8HXH6"/>
<dbReference type="FunFam" id="3.10.50.40:FF:000001">
    <property type="entry name" value="Trigger factor"/>
    <property type="match status" value="1"/>
</dbReference>
<dbReference type="EC" id="5.2.1.8" evidence="3 11"/>
<keyword evidence="9 11" id="KW-0131">Cell cycle</keyword>
<keyword evidence="8 11" id="KW-0413">Isomerase</keyword>
<comment type="similarity">
    <text evidence="2 11 13">Belongs to the FKBP-type PPIase family. Tig subfamily.</text>
</comment>
<evidence type="ECO:0000256" key="13">
    <source>
        <dbReference type="RuleBase" id="RU003914"/>
    </source>
</evidence>
<evidence type="ECO:0000256" key="2">
    <source>
        <dbReference type="ARBA" id="ARBA00005464"/>
    </source>
</evidence>
<evidence type="ECO:0000313" key="16">
    <source>
        <dbReference type="Proteomes" id="UP000199459"/>
    </source>
</evidence>
<evidence type="ECO:0000256" key="1">
    <source>
        <dbReference type="ARBA" id="ARBA00000971"/>
    </source>
</evidence>
<dbReference type="SUPFAM" id="SSF109998">
    <property type="entry name" value="Triger factor/SurA peptide-binding domain-like"/>
    <property type="match status" value="1"/>
</dbReference>
<dbReference type="PROSITE" id="PS50059">
    <property type="entry name" value="FKBP_PPIASE"/>
    <property type="match status" value="1"/>
</dbReference>
<dbReference type="OrthoDB" id="9767721at2"/>
<protein>
    <recommendedName>
        <fullName evidence="4 11">Trigger factor</fullName>
        <shortName evidence="11">TF</shortName>
        <ecNumber evidence="3 11">5.2.1.8</ecNumber>
    </recommendedName>
    <alternativeName>
        <fullName evidence="10 11">PPIase</fullName>
    </alternativeName>
</protein>
<reference evidence="15 16" key="1">
    <citation type="submission" date="2016-10" db="EMBL/GenBank/DDBJ databases">
        <authorList>
            <person name="de Groot N.N."/>
        </authorList>
    </citation>
    <scope>NUCLEOTIDE SEQUENCE [LARGE SCALE GENOMIC DNA]</scope>
    <source>
        <strain evidence="15 16">Nm22</strain>
    </source>
</reference>
<dbReference type="Proteomes" id="UP000199459">
    <property type="component" value="Unassembled WGS sequence"/>
</dbReference>
<dbReference type="RefSeq" id="WP_090634321.1">
    <property type="nucleotide sequence ID" value="NZ_FOCP01000027.1"/>
</dbReference>
<evidence type="ECO:0000259" key="14">
    <source>
        <dbReference type="PROSITE" id="PS50059"/>
    </source>
</evidence>
<dbReference type="GO" id="GO:0051301">
    <property type="term" value="P:cell division"/>
    <property type="evidence" value="ECO:0007669"/>
    <property type="project" value="UniProtKB-KW"/>
</dbReference>
<dbReference type="Gene3D" id="1.10.3120.10">
    <property type="entry name" value="Trigger factor, C-terminal domain"/>
    <property type="match status" value="1"/>
</dbReference>
<dbReference type="GO" id="GO:0003755">
    <property type="term" value="F:peptidyl-prolyl cis-trans isomerase activity"/>
    <property type="evidence" value="ECO:0007669"/>
    <property type="project" value="UniProtKB-UniRule"/>
</dbReference>
<dbReference type="GO" id="GO:0043335">
    <property type="term" value="P:protein unfolding"/>
    <property type="evidence" value="ECO:0007669"/>
    <property type="project" value="TreeGrafter"/>
</dbReference>
<dbReference type="EMBL" id="FOCP01000027">
    <property type="protein sequence ID" value="SEN61110.1"/>
    <property type="molecule type" value="Genomic_DNA"/>
</dbReference>
<dbReference type="Gene3D" id="3.10.50.40">
    <property type="match status" value="1"/>
</dbReference>
<gene>
    <name evidence="11" type="primary">tig</name>
    <name evidence="15" type="ORF">SAMN05216325_12722</name>
</gene>
<dbReference type="InterPro" id="IPR008881">
    <property type="entry name" value="Trigger_fac_ribosome-bd_bac"/>
</dbReference>
<organism evidence="15 16">
    <name type="scientific">Nitrosomonas marina</name>
    <dbReference type="NCBI Taxonomy" id="917"/>
    <lineage>
        <taxon>Bacteria</taxon>
        <taxon>Pseudomonadati</taxon>
        <taxon>Pseudomonadota</taxon>
        <taxon>Betaproteobacteria</taxon>
        <taxon>Nitrosomonadales</taxon>
        <taxon>Nitrosomonadaceae</taxon>
        <taxon>Nitrosomonas</taxon>
    </lineage>
</organism>
<keyword evidence="5 11" id="KW-0132">Cell division</keyword>
<dbReference type="GO" id="GO:0044183">
    <property type="term" value="F:protein folding chaperone"/>
    <property type="evidence" value="ECO:0007669"/>
    <property type="project" value="TreeGrafter"/>
</dbReference>
<dbReference type="SUPFAM" id="SSF102735">
    <property type="entry name" value="Trigger factor ribosome-binding domain"/>
    <property type="match status" value="1"/>
</dbReference>
<dbReference type="InterPro" id="IPR036611">
    <property type="entry name" value="Trigger_fac_ribosome-bd_sf"/>
</dbReference>
<evidence type="ECO:0000256" key="4">
    <source>
        <dbReference type="ARBA" id="ARBA00016902"/>
    </source>
</evidence>
<dbReference type="InterPro" id="IPR027304">
    <property type="entry name" value="Trigger_fact/SurA_dom_sf"/>
</dbReference>
<dbReference type="NCBIfam" id="TIGR00115">
    <property type="entry name" value="tig"/>
    <property type="match status" value="1"/>
</dbReference>
<comment type="catalytic activity">
    <reaction evidence="1 11 12">
        <text>[protein]-peptidylproline (omega=180) = [protein]-peptidylproline (omega=0)</text>
        <dbReference type="Rhea" id="RHEA:16237"/>
        <dbReference type="Rhea" id="RHEA-COMP:10747"/>
        <dbReference type="Rhea" id="RHEA-COMP:10748"/>
        <dbReference type="ChEBI" id="CHEBI:83833"/>
        <dbReference type="ChEBI" id="CHEBI:83834"/>
        <dbReference type="EC" id="5.2.1.8"/>
    </reaction>
</comment>
<sequence length="434" mass="49151">MQSNVENLGALERRIDISIPQDQIQEEVNKRLKQLAKKVKMHGFRPGKVPLKLVSQRYGAEVQQEVLGDALSKKFSEAVKEHNLQVVGYPRYETKQNSDNSALYAFSAQFEVYPDIVVGDLSQLSIEKPVTQVAAEDIDKTIEMIRKQHVQYQTAERAAIEGDRVKVDFHGKMNGEDFPGGEGKDVYLIAGDGKFIKDFEAALLGMKAGDDKTFDVVFPEDYHGKEIAGKTVVFNVKLKSVELPVLPEVDQEFAKQLGIQDGDLEKMREDISHDLEHEIAKRINSKLKDQAMQCLMEAIPIDAPKALVDQEATRLMENARKDFSARGMQADDIQLTSDMFKNKAEHRIKLGLILAELLKIYQLKATPEQIRKVIEENARSYENPEEIVKWHYASKDRLQEAESIALEANVVQWVLQQVKVVEKQVTFDELMGIA</sequence>
<dbReference type="Gene3D" id="3.30.70.1050">
    <property type="entry name" value="Trigger factor ribosome-binding domain"/>
    <property type="match status" value="1"/>
</dbReference>
<comment type="subcellular location">
    <subcellularLocation>
        <location evidence="11">Cytoplasm</location>
    </subcellularLocation>
    <text evidence="11">About half TF is bound to the ribosome near the polypeptide exit tunnel while the other half is free in the cytoplasm.</text>
</comment>
<dbReference type="GO" id="GO:0005737">
    <property type="term" value="C:cytoplasm"/>
    <property type="evidence" value="ECO:0007669"/>
    <property type="project" value="UniProtKB-SubCell"/>
</dbReference>
<dbReference type="STRING" id="917.SAMN05216326_10594"/>
<evidence type="ECO:0000313" key="15">
    <source>
        <dbReference type="EMBL" id="SEN61110.1"/>
    </source>
</evidence>
<dbReference type="InterPro" id="IPR005215">
    <property type="entry name" value="Trig_fac"/>
</dbReference>
<accession>A0A1H8HXH6</accession>
<evidence type="ECO:0000256" key="11">
    <source>
        <dbReference type="HAMAP-Rule" id="MF_00303"/>
    </source>
</evidence>